<keyword evidence="1" id="KW-1133">Transmembrane helix</keyword>
<evidence type="ECO:0000256" key="1">
    <source>
        <dbReference type="SAM" id="Phobius"/>
    </source>
</evidence>
<feature type="transmembrane region" description="Helical" evidence="1">
    <location>
        <begin position="274"/>
        <end position="300"/>
    </location>
</feature>
<dbReference type="OrthoDB" id="196355at2"/>
<keyword evidence="1" id="KW-0812">Transmembrane</keyword>
<dbReference type="EMBL" id="PTJC01000007">
    <property type="protein sequence ID" value="PPK84679.1"/>
    <property type="molecule type" value="Genomic_DNA"/>
</dbReference>
<dbReference type="Proteomes" id="UP000237662">
    <property type="component" value="Unassembled WGS sequence"/>
</dbReference>
<protein>
    <submittedName>
        <fullName evidence="3">Putative membrane-anchored protein</fullName>
    </submittedName>
</protein>
<evidence type="ECO:0000313" key="4">
    <source>
        <dbReference type="Proteomes" id="UP000237662"/>
    </source>
</evidence>
<evidence type="ECO:0000313" key="3">
    <source>
        <dbReference type="EMBL" id="PPK84679.1"/>
    </source>
</evidence>
<feature type="chain" id="PRO_5015771983" evidence="2">
    <location>
        <begin position="22"/>
        <end position="307"/>
    </location>
</feature>
<gene>
    <name evidence="3" type="ORF">CLV84_3841</name>
</gene>
<comment type="caution">
    <text evidence="3">The sequence shown here is derived from an EMBL/GenBank/DDBJ whole genome shotgun (WGS) entry which is preliminary data.</text>
</comment>
<proteinExistence type="predicted"/>
<keyword evidence="2" id="KW-0732">Signal</keyword>
<dbReference type="InterPro" id="IPR018682">
    <property type="entry name" value="DUF2167_membr"/>
</dbReference>
<organism evidence="3 4">
    <name type="scientific">Neolewinella xylanilytica</name>
    <dbReference type="NCBI Taxonomy" id="1514080"/>
    <lineage>
        <taxon>Bacteria</taxon>
        <taxon>Pseudomonadati</taxon>
        <taxon>Bacteroidota</taxon>
        <taxon>Saprospiria</taxon>
        <taxon>Saprospirales</taxon>
        <taxon>Lewinellaceae</taxon>
        <taxon>Neolewinella</taxon>
    </lineage>
</organism>
<accession>A0A2S6I132</accession>
<dbReference type="RefSeq" id="WP_104421397.1">
    <property type="nucleotide sequence ID" value="NZ_PTJC01000007.1"/>
</dbReference>
<sequence>MKNLLYLATCAMLLLPASTNAQEVGSTEAVTSIDSMMLAYQRHTDSIESTLTFLADTTVQLGDNLAALAIPAGYRYVNAADAETVLVDLWGNMPGIADGSYGMLFPDSLSVLDDACYGIHIYFTEDGYVDDADAADIDYADLLDQMRDDMATENEARAEAGYQTIELIGWAQAPSYDAVNKRLHWAKELYFEGEEGNTLNYNVRFLGRRGYLTMNVIGGISDLPRVNENLDGILASVAYNEGHRYADFSPGIDEVAGYGIAALVAGKVLAKTGLLASIGIFLLKGWKLVMIALVAAGAGIKKMMGKS</sequence>
<name>A0A2S6I132_9BACT</name>
<dbReference type="Pfam" id="PF09935">
    <property type="entry name" value="DUF2167"/>
    <property type="match status" value="1"/>
</dbReference>
<dbReference type="AlphaFoldDB" id="A0A2S6I132"/>
<keyword evidence="4" id="KW-1185">Reference proteome</keyword>
<keyword evidence="1" id="KW-0472">Membrane</keyword>
<evidence type="ECO:0000256" key="2">
    <source>
        <dbReference type="SAM" id="SignalP"/>
    </source>
</evidence>
<feature type="signal peptide" evidence="2">
    <location>
        <begin position="1"/>
        <end position="21"/>
    </location>
</feature>
<reference evidence="3 4" key="1">
    <citation type="submission" date="2018-02" db="EMBL/GenBank/DDBJ databases">
        <title>Genomic Encyclopedia of Archaeal and Bacterial Type Strains, Phase II (KMG-II): from individual species to whole genera.</title>
        <authorList>
            <person name="Goeker M."/>
        </authorList>
    </citation>
    <scope>NUCLEOTIDE SEQUENCE [LARGE SCALE GENOMIC DNA]</scope>
    <source>
        <strain evidence="3 4">DSM 29526</strain>
    </source>
</reference>